<evidence type="ECO:0000313" key="3">
    <source>
        <dbReference type="Proteomes" id="UP000006002"/>
    </source>
</evidence>
<dbReference type="Gene3D" id="3.30.460.10">
    <property type="entry name" value="Beta Polymerase, domain 2"/>
    <property type="match status" value="1"/>
</dbReference>
<dbReference type="EMBL" id="AAVO02000026">
    <property type="protein sequence ID" value="EDM85619.1"/>
    <property type="molecule type" value="Genomic_DNA"/>
</dbReference>
<dbReference type="PANTHER" id="PTHR33933:SF1">
    <property type="entry name" value="PROTEIN ADENYLYLTRANSFERASE MNTA-RELATED"/>
    <property type="match status" value="1"/>
</dbReference>
<keyword evidence="2" id="KW-0808">Transferase</keyword>
<dbReference type="PANTHER" id="PTHR33933">
    <property type="entry name" value="NUCLEOTIDYLTRANSFERASE"/>
    <property type="match status" value="1"/>
</dbReference>
<dbReference type="HOGENOM" id="CLU_130257_3_1_9"/>
<reference evidence="2 3" key="2">
    <citation type="submission" date="2007-04" db="EMBL/GenBank/DDBJ databases">
        <title>Draft genome sequence of Ruminococcus obeum (ATCC 29174).</title>
        <authorList>
            <person name="Sudarsanam P."/>
            <person name="Ley R."/>
            <person name="Guruge J."/>
            <person name="Turnbaugh P.J."/>
            <person name="Mahowald M."/>
            <person name="Liep D."/>
            <person name="Gordon J."/>
        </authorList>
    </citation>
    <scope>NUCLEOTIDE SEQUENCE [LARGE SCALE GENOMIC DNA]</scope>
    <source>
        <strain evidence="2 3">ATCC 29174</strain>
    </source>
</reference>
<dbReference type="CDD" id="cd05403">
    <property type="entry name" value="NT_KNTase_like"/>
    <property type="match status" value="1"/>
</dbReference>
<protein>
    <submittedName>
        <fullName evidence="2">Nucleotidyltransferase domain protein</fullName>
    </submittedName>
</protein>
<dbReference type="Proteomes" id="UP000006002">
    <property type="component" value="Unassembled WGS sequence"/>
</dbReference>
<dbReference type="InterPro" id="IPR002934">
    <property type="entry name" value="Polymerase_NTP_transf_dom"/>
</dbReference>
<dbReference type="SUPFAM" id="SSF81301">
    <property type="entry name" value="Nucleotidyltransferase"/>
    <property type="match status" value="1"/>
</dbReference>
<proteinExistence type="predicted"/>
<feature type="domain" description="Polymerase nucleotidyl transferase" evidence="1">
    <location>
        <begin position="42"/>
        <end position="118"/>
    </location>
</feature>
<gene>
    <name evidence="2" type="ORF">RUMOBE_03770</name>
</gene>
<dbReference type="eggNOG" id="COG1669">
    <property type="taxonomic scope" value="Bacteria"/>
</dbReference>
<dbReference type="Pfam" id="PF01909">
    <property type="entry name" value="NTP_transf_2"/>
    <property type="match status" value="1"/>
</dbReference>
<organism evidence="2 3">
    <name type="scientific">Blautia obeum ATCC 29174</name>
    <dbReference type="NCBI Taxonomy" id="411459"/>
    <lineage>
        <taxon>Bacteria</taxon>
        <taxon>Bacillati</taxon>
        <taxon>Bacillota</taxon>
        <taxon>Clostridia</taxon>
        <taxon>Lachnospirales</taxon>
        <taxon>Lachnospiraceae</taxon>
        <taxon>Blautia</taxon>
    </lineage>
</organism>
<reference evidence="2 3" key="1">
    <citation type="submission" date="2007-03" db="EMBL/GenBank/DDBJ databases">
        <authorList>
            <person name="Fulton L."/>
            <person name="Clifton S."/>
            <person name="Fulton B."/>
            <person name="Xu J."/>
            <person name="Minx P."/>
            <person name="Pepin K.H."/>
            <person name="Johnson M."/>
            <person name="Thiruvilangam P."/>
            <person name="Bhonagiri V."/>
            <person name="Nash W.E."/>
            <person name="Mardis E.R."/>
            <person name="Wilson R.K."/>
        </authorList>
    </citation>
    <scope>NUCLEOTIDE SEQUENCE [LARGE SCALE GENOMIC DNA]</scope>
    <source>
        <strain evidence="2 3">ATCC 29174</strain>
    </source>
</reference>
<dbReference type="InterPro" id="IPR052548">
    <property type="entry name" value="Type_VII_TA_antitoxin"/>
</dbReference>
<dbReference type="AlphaFoldDB" id="A5ZXL5"/>
<evidence type="ECO:0000313" key="2">
    <source>
        <dbReference type="EMBL" id="EDM85619.1"/>
    </source>
</evidence>
<name>A5ZXL5_9FIRM</name>
<comment type="caution">
    <text evidence="2">The sequence shown here is derived from an EMBL/GenBank/DDBJ whole genome shotgun (WGS) entry which is preliminary data.</text>
</comment>
<evidence type="ECO:0000259" key="1">
    <source>
        <dbReference type="Pfam" id="PF01909"/>
    </source>
</evidence>
<dbReference type="InterPro" id="IPR043519">
    <property type="entry name" value="NT_sf"/>
</dbReference>
<sequence length="132" mass="15288">MTSALILVGKKMPENRRDDMCTKNELNSILQKLTQIYRSVYGENLVQVILYGSYARGDYHTDSDVDVVAIVHGDRKTLQQQLKKVWDFSCELELEYDTILSPTVIPYEEFKQYQTILPYYRNISQEGVVISA</sequence>
<accession>A5ZXL5</accession>
<dbReference type="GO" id="GO:0016779">
    <property type="term" value="F:nucleotidyltransferase activity"/>
    <property type="evidence" value="ECO:0007669"/>
    <property type="project" value="InterPro"/>
</dbReference>